<organism evidence="2 3">
    <name type="scientific">Phormidesmis priestleyi</name>
    <dbReference type="NCBI Taxonomy" id="268141"/>
    <lineage>
        <taxon>Bacteria</taxon>
        <taxon>Bacillati</taxon>
        <taxon>Cyanobacteriota</taxon>
        <taxon>Cyanophyceae</taxon>
        <taxon>Leptolyngbyales</taxon>
        <taxon>Leptolyngbyaceae</taxon>
        <taxon>Phormidesmis</taxon>
    </lineage>
</organism>
<gene>
    <name evidence="2" type="ORF">DCF15_15790</name>
</gene>
<sequence>LLGRAIASQLSSPLTPPLAQIPPSTEALTEANQPVITPPVPINSQLFNEGLPGEVEGEIDETVIRQVPSSLLQPAAAYSIRVAPVDDPRVLADRRSLIKIGGSIVDANGEVLRSDVVVTLTASAGEFIGADYDIDRAGFQVLARRGEFEAELRSSLDAQRVVIRASAARDDLLAQTPMPLADNLADGPREIESYTEVSFITPLRPSLVTGVVDLRLGPGATNLWGSFRDFLDPDKIGKTEFSARTAVFATGAIGDWLFTGAYNSARNLNERCDGITRLFADPQSCDNAYPVYGDSSINDYLTPSIDSVYLRLQQDAAVPQAEPNYFMWGDYSTEEFARSSQLFSATNRQLHGFVGNYTLGSGSSGLQITAMYANNIRPFQRDTIVPDGTSGYYFLSRPLVLGGSEEIYIEVEELNRPGTVVERVALIRGADYTIDYDRGAILFNQPLSVTDVNPFGPPLVRRIVATYQVDGQDTGGDLFGGRAQYNFSYDLDSPSWIGASVVTENNNASSNTLYGLDALLSLGTSGQLVAEYARSSLSGTTFGTSGNGSAYRLEANNAFGDNVIGRAYVRGADEGFSNNTTASFRPGQTRYGAQISALVTPGTQLDLQYDQEENRGTATAIRTGFEALRQPGFFPVPGTAVDNSLTTIRAGLQQQIGSATADLAYVYRDRTDRIGSLNFNSSQLVSGLTMPIANNLTFRAQNELNLGSNSDPVYPGRTVFGLDYQPIPEITVRLAQQFFNGNLNGNNVAPTSITSLDTLLDYDLSDNTQLTGRYSILGGLSGMTGQGAVGLNHRWNISPGLNIDLGYERVVGEGLGVLGTGERFEQPFAVGQSAAALGISPGSTYSIGLEYLDNRDFQASARAEFRDNDNTGDNTVLTASLAGRVSPALTALGRFEYANYANQILTGRFGNTSSLKLGMAYRDPNSDKFNGLLSYEYATNPSITINSPGSNTITEHTLAAEGIYAPNYAWEFYGKYGLRTTNADLFSQGLSSISNTIHLAQLRAAYRFAYRWDLVGEMRYISQPSVNYDEVGFGLETGYYVTPDLRLGVGYSFGRANDRSFSGSGYRSDDGFYLAATFKVNELFNGFGLQDVTSEQQGEFAANTADEVAVDDVCPRSDARSDATNSVDPCARRVPEIMVQPYVPSAPLPTVQPPAPPAPTFAPEPVRGLW</sequence>
<protein>
    <recommendedName>
        <fullName evidence="4">TonB-dependent receptor</fullName>
    </recommendedName>
</protein>
<dbReference type="EMBL" id="QBMP01000187">
    <property type="protein sequence ID" value="PZO50476.1"/>
    <property type="molecule type" value="Genomic_DNA"/>
</dbReference>
<accession>A0A2W4WZV9</accession>
<evidence type="ECO:0008006" key="4">
    <source>
        <dbReference type="Google" id="ProtNLM"/>
    </source>
</evidence>
<reference evidence="3" key="1">
    <citation type="submission" date="2018-04" db="EMBL/GenBank/DDBJ databases">
        <authorList>
            <person name="Cornet L."/>
        </authorList>
    </citation>
    <scope>NUCLEOTIDE SEQUENCE [LARGE SCALE GENOMIC DNA]</scope>
</reference>
<feature type="region of interest" description="Disordered" evidence="1">
    <location>
        <begin position="1147"/>
        <end position="1170"/>
    </location>
</feature>
<reference evidence="2 3" key="2">
    <citation type="submission" date="2018-06" db="EMBL/GenBank/DDBJ databases">
        <title>Metagenomic assembly of (sub)arctic Cyanobacteria and their associated microbiome from non-axenic cultures.</title>
        <authorList>
            <person name="Baurain D."/>
        </authorList>
    </citation>
    <scope>NUCLEOTIDE SEQUENCE [LARGE SCALE GENOMIC DNA]</scope>
    <source>
        <strain evidence="2">ULC027bin1</strain>
    </source>
</reference>
<evidence type="ECO:0000256" key="1">
    <source>
        <dbReference type="SAM" id="MobiDB-lite"/>
    </source>
</evidence>
<proteinExistence type="predicted"/>
<evidence type="ECO:0000313" key="2">
    <source>
        <dbReference type="EMBL" id="PZO50476.1"/>
    </source>
</evidence>
<dbReference type="AlphaFoldDB" id="A0A2W4WZV9"/>
<comment type="caution">
    <text evidence="2">The sequence shown here is derived from an EMBL/GenBank/DDBJ whole genome shotgun (WGS) entry which is preliminary data.</text>
</comment>
<feature type="compositionally biased region" description="Pro residues" evidence="1">
    <location>
        <begin position="1147"/>
        <end position="1162"/>
    </location>
</feature>
<evidence type="ECO:0000313" key="3">
    <source>
        <dbReference type="Proteomes" id="UP000249794"/>
    </source>
</evidence>
<feature type="non-terminal residue" evidence="2">
    <location>
        <position position="1"/>
    </location>
</feature>
<name>A0A2W4WZV9_9CYAN</name>
<dbReference type="Proteomes" id="UP000249794">
    <property type="component" value="Unassembled WGS sequence"/>
</dbReference>